<comment type="caution">
    <text evidence="2">The sequence shown here is derived from an EMBL/GenBank/DDBJ whole genome shotgun (WGS) entry which is preliminary data.</text>
</comment>
<keyword evidence="1" id="KW-0472">Membrane</keyword>
<keyword evidence="1" id="KW-0812">Transmembrane</keyword>
<dbReference type="EMBL" id="NPEA01000009">
    <property type="protein sequence ID" value="PJZ75984.1"/>
    <property type="molecule type" value="Genomic_DNA"/>
</dbReference>
<sequence>MFLIRLIFPYFKVSKTKALNEVNIWLQSKETKDSLPATDYIPFMDNLAFQQYKDRISKKMGVPESELELYRSTERTKLLYRPFFILFFIGMLYLGINLFLEIQPYLGKSRLEKPFIENLLPSGKKELVEMDGSFCRYMINNASEIAEDYFYIGWYLFSIGSICTFLGSIMDSKHHGILKIALPFVGLFILSIAWKIFDNSKLAGLAAGRSMLHYNEEKDSDKKCRQEWANLRQGIANLVPSGIDSGDTSK</sequence>
<proteinExistence type="predicted"/>
<organism evidence="2 3">
    <name type="scientific">Leptospira neocaledonica</name>
    <dbReference type="NCBI Taxonomy" id="2023192"/>
    <lineage>
        <taxon>Bacteria</taxon>
        <taxon>Pseudomonadati</taxon>
        <taxon>Spirochaetota</taxon>
        <taxon>Spirochaetia</taxon>
        <taxon>Leptospirales</taxon>
        <taxon>Leptospiraceae</taxon>
        <taxon>Leptospira</taxon>
    </lineage>
</organism>
<dbReference type="AlphaFoldDB" id="A0A2M9ZVC0"/>
<evidence type="ECO:0000313" key="2">
    <source>
        <dbReference type="EMBL" id="PJZ75984.1"/>
    </source>
</evidence>
<dbReference type="Proteomes" id="UP000231843">
    <property type="component" value="Unassembled WGS sequence"/>
</dbReference>
<keyword evidence="1" id="KW-1133">Transmembrane helix</keyword>
<dbReference type="OrthoDB" id="321040at2"/>
<evidence type="ECO:0000313" key="3">
    <source>
        <dbReference type="Proteomes" id="UP000231843"/>
    </source>
</evidence>
<feature type="transmembrane region" description="Helical" evidence="1">
    <location>
        <begin position="177"/>
        <end position="197"/>
    </location>
</feature>
<reference evidence="2 3" key="1">
    <citation type="submission" date="2017-07" db="EMBL/GenBank/DDBJ databases">
        <title>Leptospira spp. isolated from tropical soils.</title>
        <authorList>
            <person name="Thibeaux R."/>
            <person name="Iraola G."/>
            <person name="Ferres I."/>
            <person name="Bierque E."/>
            <person name="Girault D."/>
            <person name="Soupe-Gilbert M.-E."/>
            <person name="Picardeau M."/>
            <person name="Goarant C."/>
        </authorList>
    </citation>
    <scope>NUCLEOTIDE SEQUENCE [LARGE SCALE GENOMIC DNA]</scope>
    <source>
        <strain evidence="2 3">ES4-C-A1</strain>
    </source>
</reference>
<name>A0A2M9ZVC0_9LEPT</name>
<accession>A0A2M9ZVC0</accession>
<keyword evidence="3" id="KW-1185">Reference proteome</keyword>
<feature type="transmembrane region" description="Helical" evidence="1">
    <location>
        <begin position="149"/>
        <end position="170"/>
    </location>
</feature>
<gene>
    <name evidence="2" type="ORF">CH365_16595</name>
</gene>
<dbReference type="RefSeq" id="WP_100769654.1">
    <property type="nucleotide sequence ID" value="NZ_NPEA01000009.1"/>
</dbReference>
<evidence type="ECO:0000256" key="1">
    <source>
        <dbReference type="SAM" id="Phobius"/>
    </source>
</evidence>
<protein>
    <submittedName>
        <fullName evidence="2">Uncharacterized protein</fullName>
    </submittedName>
</protein>
<feature type="transmembrane region" description="Helical" evidence="1">
    <location>
        <begin position="78"/>
        <end position="100"/>
    </location>
</feature>